<name>A0A7S6TXD8_9CAUD</name>
<dbReference type="Proteomes" id="UP000593952">
    <property type="component" value="Segment"/>
</dbReference>
<protein>
    <submittedName>
        <fullName evidence="1">Uncharacterized protein</fullName>
    </submittedName>
</protein>
<keyword evidence="2" id="KW-1185">Reference proteome</keyword>
<proteinExistence type="predicted"/>
<organism evidence="1 2">
    <name type="scientific">Burkholderia phage Maja</name>
    <dbReference type="NCBI Taxonomy" id="2767571"/>
    <lineage>
        <taxon>Viruses</taxon>
        <taxon>Duplodnaviria</taxon>
        <taxon>Heunggongvirae</taxon>
        <taxon>Uroviricota</taxon>
        <taxon>Caudoviricetes</taxon>
        <taxon>Lindbergviridae</taxon>
        <taxon>Gladiolivirus</taxon>
        <taxon>Gladiolivirus maja</taxon>
    </lineage>
</organism>
<evidence type="ECO:0000313" key="2">
    <source>
        <dbReference type="Proteomes" id="UP000593952"/>
    </source>
</evidence>
<evidence type="ECO:0000313" key="1">
    <source>
        <dbReference type="EMBL" id="QOV06317.1"/>
    </source>
</evidence>
<accession>A0A7S6TXD8</accession>
<dbReference type="EMBL" id="MT708549">
    <property type="protein sequence ID" value="QOV06317.1"/>
    <property type="molecule type" value="Genomic_DNA"/>
</dbReference>
<gene>
    <name evidence="1" type="ORF">CPT_Maja_097</name>
</gene>
<reference evidence="1 2" key="1">
    <citation type="submission" date="2020-07" db="EMBL/GenBank/DDBJ databases">
        <title>Complete genome sequence of Burkholderia gladioli phage Maja.</title>
        <authorList>
            <person name="Yu Z."/>
            <person name="Yao G.W."/>
            <person name="Guadalupe Vizoso-Pinto M."/>
            <person name="Sun L."/>
            <person name="Le T."/>
            <person name="Gonzalez C."/>
            <person name="Young R."/>
            <person name="Liu M."/>
        </authorList>
    </citation>
    <scope>NUCLEOTIDE SEQUENCE [LARGE SCALE GENOMIC DNA]</scope>
</reference>
<sequence length="238" mass="27026">MTKRSNRSLMRQRACCIHGCDKPGYINFRCHSHHRKFMLGFQTEEIDDPTRDLVRDAFKTPKTVQRVAQDFGIDPSVVVAAAWQSGAVILFNLPDGAAVFSTARVEGIESYRLIAQIMQDNPGMSCKAIVGLSKRSPAAVRRIVKEFHTNGLAHISGWNPIKHGHEPRYMFWSGKDVPKPAPLTKQQTSARYYKKYSNTTEFKIRRQNRRKAEKMVKNVQRDPMIAAFFGPSSKSVDD</sequence>